<keyword evidence="1" id="KW-1133">Transmembrane helix</keyword>
<keyword evidence="1" id="KW-0472">Membrane</keyword>
<sequence>MFKHIVLWSTAIFAVVFIILGFNAIVKYTIRNLSQCVAHVTFTNLKCTFSNESYGEFKVCHIKAVNRTHKYISVYQTLNIVIDNVIGNLKVMRFDNGYKPYFIDVTIDICKFLKYPKNPIAIVFYKIFKKDSNMNHTCPYDHDIIVDKVWTGNLESDLGRYLPIPNGDYAIYATFYHDSIEFNTVNIYIRKS</sequence>
<name>A0AAD4JX13_9MUSC</name>
<proteinExistence type="predicted"/>
<keyword evidence="1" id="KW-0812">Transmembrane</keyword>
<dbReference type="SMART" id="SM00697">
    <property type="entry name" value="DM8"/>
    <property type="match status" value="1"/>
</dbReference>
<dbReference type="Pfam" id="PF06477">
    <property type="entry name" value="DUF1091"/>
    <property type="match status" value="1"/>
</dbReference>
<feature type="transmembrane region" description="Helical" evidence="1">
    <location>
        <begin position="6"/>
        <end position="26"/>
    </location>
</feature>
<protein>
    <submittedName>
        <fullName evidence="2">Uncharacterized protein</fullName>
    </submittedName>
</protein>
<dbReference type="PANTHER" id="PTHR20898:SF0">
    <property type="entry name" value="DAEDALUS ON 3-RELATED"/>
    <property type="match status" value="1"/>
</dbReference>
<evidence type="ECO:0000313" key="3">
    <source>
        <dbReference type="Proteomes" id="UP001200034"/>
    </source>
</evidence>
<dbReference type="AlphaFoldDB" id="A0AAD4JX13"/>
<comment type="caution">
    <text evidence="2">The sequence shown here is derived from an EMBL/GenBank/DDBJ whole genome shotgun (WGS) entry which is preliminary data.</text>
</comment>
<reference evidence="2" key="1">
    <citation type="journal article" date="2021" name="Mol. Ecol. Resour.">
        <title>Phylogenomic analyses of the genus Drosophila reveals genomic signals of climate adaptation.</title>
        <authorList>
            <person name="Li F."/>
            <person name="Rane R.V."/>
            <person name="Luria V."/>
            <person name="Xiong Z."/>
            <person name="Chen J."/>
            <person name="Li Z."/>
            <person name="Catullo R.A."/>
            <person name="Griffin P.C."/>
            <person name="Schiffer M."/>
            <person name="Pearce S."/>
            <person name="Lee S.F."/>
            <person name="McElroy K."/>
            <person name="Stocker A."/>
            <person name="Shirriffs J."/>
            <person name="Cockerell F."/>
            <person name="Coppin C."/>
            <person name="Sgro C.M."/>
            <person name="Karger A."/>
            <person name="Cain J.W."/>
            <person name="Weber J.A."/>
            <person name="Santpere G."/>
            <person name="Kirschner M.W."/>
            <person name="Hoffmann A.A."/>
            <person name="Oakeshott J.G."/>
            <person name="Zhang G."/>
        </authorList>
    </citation>
    <scope>NUCLEOTIDE SEQUENCE</scope>
    <source>
        <strain evidence="2">BGI-SZ-2011g</strain>
    </source>
</reference>
<dbReference type="EMBL" id="JAJJHW010002774">
    <property type="protein sequence ID" value="KAH8365895.1"/>
    <property type="molecule type" value="Genomic_DNA"/>
</dbReference>
<accession>A0AAD4JX13</accession>
<evidence type="ECO:0000256" key="1">
    <source>
        <dbReference type="SAM" id="Phobius"/>
    </source>
</evidence>
<dbReference type="InterPro" id="IPR010512">
    <property type="entry name" value="DUF1091"/>
</dbReference>
<organism evidence="2 3">
    <name type="scientific">Drosophila rubida</name>
    <dbReference type="NCBI Taxonomy" id="30044"/>
    <lineage>
        <taxon>Eukaryota</taxon>
        <taxon>Metazoa</taxon>
        <taxon>Ecdysozoa</taxon>
        <taxon>Arthropoda</taxon>
        <taxon>Hexapoda</taxon>
        <taxon>Insecta</taxon>
        <taxon>Pterygota</taxon>
        <taxon>Neoptera</taxon>
        <taxon>Endopterygota</taxon>
        <taxon>Diptera</taxon>
        <taxon>Brachycera</taxon>
        <taxon>Muscomorpha</taxon>
        <taxon>Ephydroidea</taxon>
        <taxon>Drosophilidae</taxon>
        <taxon>Drosophila</taxon>
    </lineage>
</organism>
<keyword evidence="3" id="KW-1185">Reference proteome</keyword>
<dbReference type="Proteomes" id="UP001200034">
    <property type="component" value="Unassembled WGS sequence"/>
</dbReference>
<evidence type="ECO:0000313" key="2">
    <source>
        <dbReference type="EMBL" id="KAH8365895.1"/>
    </source>
</evidence>
<dbReference type="PANTHER" id="PTHR20898">
    <property type="entry name" value="DAEDALUS ON 3-RELATED-RELATED"/>
    <property type="match status" value="1"/>
</dbReference>
<gene>
    <name evidence="2" type="ORF">KR093_007005</name>
</gene>